<evidence type="ECO:0000313" key="3">
    <source>
        <dbReference type="Proteomes" id="UP001207605"/>
    </source>
</evidence>
<name>A0ABT2S7B4_9FIRM</name>
<feature type="transmembrane region" description="Helical" evidence="1">
    <location>
        <begin position="70"/>
        <end position="88"/>
    </location>
</feature>
<keyword evidence="1" id="KW-0472">Membrane</keyword>
<dbReference type="EMBL" id="JAOQJV010000012">
    <property type="protein sequence ID" value="MCU6700489.1"/>
    <property type="molecule type" value="Genomic_DNA"/>
</dbReference>
<evidence type="ECO:0000256" key="1">
    <source>
        <dbReference type="SAM" id="Phobius"/>
    </source>
</evidence>
<dbReference type="Proteomes" id="UP001207605">
    <property type="component" value="Unassembled WGS sequence"/>
</dbReference>
<gene>
    <name evidence="2" type="ORF">OCV65_09645</name>
</gene>
<protein>
    <submittedName>
        <fullName evidence="2">DUF1294 domain-containing protein</fullName>
    </submittedName>
</protein>
<proteinExistence type="predicted"/>
<feature type="transmembrane region" description="Helical" evidence="1">
    <location>
        <begin position="6"/>
        <end position="27"/>
    </location>
</feature>
<organism evidence="2 3">
    <name type="scientific">Dorea ammoniilytica</name>
    <dbReference type="NCBI Taxonomy" id="2981788"/>
    <lineage>
        <taxon>Bacteria</taxon>
        <taxon>Bacillati</taxon>
        <taxon>Bacillota</taxon>
        <taxon>Clostridia</taxon>
        <taxon>Lachnospirales</taxon>
        <taxon>Lachnospiraceae</taxon>
        <taxon>Dorea</taxon>
    </lineage>
</organism>
<reference evidence="2 3" key="1">
    <citation type="journal article" date="2021" name="ISME Commun">
        <title>Automated analysis of genomic sequences facilitates high-throughput and comprehensive description of bacteria.</title>
        <authorList>
            <person name="Hitch T.C.A."/>
        </authorList>
    </citation>
    <scope>NUCLEOTIDE SEQUENCE [LARGE SCALE GENOMIC DNA]</scope>
    <source>
        <strain evidence="2 3">Sanger_02</strain>
    </source>
</reference>
<keyword evidence="3" id="KW-1185">Reference proteome</keyword>
<keyword evidence="1" id="KW-0812">Transmembrane</keyword>
<keyword evidence="1" id="KW-1133">Transmembrane helix</keyword>
<accession>A0ABT2S7B4</accession>
<feature type="transmembrane region" description="Helical" evidence="1">
    <location>
        <begin position="39"/>
        <end position="58"/>
    </location>
</feature>
<evidence type="ECO:0000313" key="2">
    <source>
        <dbReference type="EMBL" id="MCU6700489.1"/>
    </source>
</evidence>
<comment type="caution">
    <text evidence="2">The sequence shown here is derived from an EMBL/GenBank/DDBJ whole genome shotgun (WGS) entry which is preliminary data.</text>
</comment>
<dbReference type="InterPro" id="IPR010718">
    <property type="entry name" value="DUF1294"/>
</dbReference>
<dbReference type="Pfam" id="PF06961">
    <property type="entry name" value="DUF1294"/>
    <property type="match status" value="1"/>
</dbReference>
<dbReference type="RefSeq" id="WP_262581850.1">
    <property type="nucleotide sequence ID" value="NZ_JAOQJV010000012.1"/>
</dbReference>
<sequence length="94" mass="10878">MNIVNEYGIIGIYYICVNVIAFILYGLDKKYAREGRWRIPEKTLLGIALIGGAAGAWIGMQTFRHKTKHMSFRMLVPLFAVVHMWMIVRYTNLI</sequence>